<dbReference type="GO" id="GO:0046914">
    <property type="term" value="F:transition metal ion binding"/>
    <property type="evidence" value="ECO:0007669"/>
    <property type="project" value="InterPro"/>
</dbReference>
<accession>A0A0B7MH82</accession>
<keyword evidence="4" id="KW-1185">Reference proteome</keyword>
<dbReference type="SUPFAM" id="SSF50037">
    <property type="entry name" value="C-terminal domain of transcriptional repressors"/>
    <property type="match status" value="1"/>
</dbReference>
<protein>
    <submittedName>
        <fullName evidence="3">FeoA family protein</fullName>
    </submittedName>
</protein>
<dbReference type="Pfam" id="PF04023">
    <property type="entry name" value="FeoA"/>
    <property type="match status" value="1"/>
</dbReference>
<organism evidence="3 4">
    <name type="scientific">Syntrophaceticus schinkii</name>
    <dbReference type="NCBI Taxonomy" id="499207"/>
    <lineage>
        <taxon>Bacteria</taxon>
        <taxon>Bacillati</taxon>
        <taxon>Bacillota</taxon>
        <taxon>Clostridia</taxon>
        <taxon>Thermoanaerobacterales</taxon>
        <taxon>Thermoanaerobacterales Family III. Incertae Sedis</taxon>
        <taxon>Syntrophaceticus</taxon>
    </lineage>
</organism>
<name>A0A0B7MH82_9FIRM</name>
<dbReference type="OrthoDB" id="9811076at2"/>
<proteinExistence type="predicted"/>
<dbReference type="PANTHER" id="PTHR42954">
    <property type="entry name" value="FE(2+) TRANSPORT PROTEIN A"/>
    <property type="match status" value="1"/>
</dbReference>
<dbReference type="SMART" id="SM00899">
    <property type="entry name" value="FeoA"/>
    <property type="match status" value="1"/>
</dbReference>
<dbReference type="InterPro" id="IPR052713">
    <property type="entry name" value="FeoA"/>
</dbReference>
<evidence type="ECO:0000313" key="3">
    <source>
        <dbReference type="EMBL" id="CEO89994.1"/>
    </source>
</evidence>
<dbReference type="InterPro" id="IPR007167">
    <property type="entry name" value="Fe-transptr_FeoA-like"/>
</dbReference>
<dbReference type="Proteomes" id="UP000046155">
    <property type="component" value="Unassembled WGS sequence"/>
</dbReference>
<dbReference type="EMBL" id="CDRZ01000267">
    <property type="protein sequence ID" value="CEO89994.1"/>
    <property type="molecule type" value="Genomic_DNA"/>
</dbReference>
<dbReference type="PANTHER" id="PTHR42954:SF2">
    <property type="entry name" value="FE(2+) TRANSPORT PROTEIN A"/>
    <property type="match status" value="1"/>
</dbReference>
<feature type="domain" description="Ferrous iron transporter FeoA-like" evidence="2">
    <location>
        <begin position="6"/>
        <end position="78"/>
    </location>
</feature>
<sequence length="79" mass="8338">MSVNIVPLSQLPNGGSGRVASLTAHGLVRRHLLDLGLVTGSWIEAIRRSPAGDPAAFNIRGAIIALRNEDANQILISID</sequence>
<evidence type="ECO:0000313" key="4">
    <source>
        <dbReference type="Proteomes" id="UP000046155"/>
    </source>
</evidence>
<dbReference type="RefSeq" id="WP_044665824.1">
    <property type="nucleotide sequence ID" value="NZ_CDRZ01000267.1"/>
</dbReference>
<dbReference type="InterPro" id="IPR038157">
    <property type="entry name" value="FeoA_core_dom"/>
</dbReference>
<dbReference type="Gene3D" id="2.30.30.90">
    <property type="match status" value="1"/>
</dbReference>
<evidence type="ECO:0000259" key="2">
    <source>
        <dbReference type="SMART" id="SM00899"/>
    </source>
</evidence>
<reference evidence="4" key="1">
    <citation type="submission" date="2015-01" db="EMBL/GenBank/DDBJ databases">
        <authorList>
            <person name="Manzoor Shahid"/>
            <person name="Zubair Saima"/>
        </authorList>
    </citation>
    <scope>NUCLEOTIDE SEQUENCE [LARGE SCALE GENOMIC DNA]</scope>
    <source>
        <strain evidence="4">Sp3</strain>
    </source>
</reference>
<gene>
    <name evidence="3" type="ORF">SSCH_680027</name>
</gene>
<keyword evidence="1" id="KW-0408">Iron</keyword>
<evidence type="ECO:0000256" key="1">
    <source>
        <dbReference type="ARBA" id="ARBA00023004"/>
    </source>
</evidence>
<dbReference type="InterPro" id="IPR008988">
    <property type="entry name" value="Transcriptional_repressor_C"/>
</dbReference>
<dbReference type="AlphaFoldDB" id="A0A0B7MH82"/>